<dbReference type="Pfam" id="PF11160">
    <property type="entry name" value="Hva1_TUDOR"/>
    <property type="match status" value="1"/>
</dbReference>
<evidence type="ECO:0000259" key="2">
    <source>
        <dbReference type="Pfam" id="PF11160"/>
    </source>
</evidence>
<dbReference type="EMBL" id="CADCVT010000330">
    <property type="protein sequence ID" value="CAA9522337.1"/>
    <property type="molecule type" value="Genomic_DNA"/>
</dbReference>
<protein>
    <recommendedName>
        <fullName evidence="2">Hypervirulence associated protein TUDOR domain-containing protein</fullName>
    </recommendedName>
</protein>
<dbReference type="AlphaFoldDB" id="A0A6J4THT4"/>
<feature type="domain" description="Hypervirulence associated protein TUDOR" evidence="2">
    <location>
        <begin position="1"/>
        <end position="41"/>
    </location>
</feature>
<evidence type="ECO:0000313" key="3">
    <source>
        <dbReference type="EMBL" id="CAA9522337.1"/>
    </source>
</evidence>
<organism evidence="3">
    <name type="scientific">uncultured Solirubrobacteraceae bacterium</name>
    <dbReference type="NCBI Taxonomy" id="1162706"/>
    <lineage>
        <taxon>Bacteria</taxon>
        <taxon>Bacillati</taxon>
        <taxon>Actinomycetota</taxon>
        <taxon>Thermoleophilia</taxon>
        <taxon>Solirubrobacterales</taxon>
        <taxon>Solirubrobacteraceae</taxon>
        <taxon>environmental samples</taxon>
    </lineage>
</organism>
<sequence length="44" mass="4681">KKITEETEAGGRKVKASKDEPQYLVKSEKSGGTAVHKPGALKKA</sequence>
<dbReference type="InterPro" id="IPR021331">
    <property type="entry name" value="Hva1_TUDOR"/>
</dbReference>
<proteinExistence type="predicted"/>
<gene>
    <name evidence="3" type="ORF">AVDCRST_MAG85-2971</name>
</gene>
<feature type="compositionally biased region" description="Basic and acidic residues" evidence="1">
    <location>
        <begin position="16"/>
        <end position="29"/>
    </location>
</feature>
<evidence type="ECO:0000256" key="1">
    <source>
        <dbReference type="SAM" id="MobiDB-lite"/>
    </source>
</evidence>
<accession>A0A6J4THT4</accession>
<dbReference type="Gene3D" id="2.30.30.1060">
    <property type="match status" value="1"/>
</dbReference>
<feature type="non-terminal residue" evidence="3">
    <location>
        <position position="1"/>
    </location>
</feature>
<name>A0A6J4THT4_9ACTN</name>
<reference evidence="3" key="1">
    <citation type="submission" date="2020-02" db="EMBL/GenBank/DDBJ databases">
        <authorList>
            <person name="Meier V. D."/>
        </authorList>
    </citation>
    <scope>NUCLEOTIDE SEQUENCE</scope>
    <source>
        <strain evidence="3">AVDCRST_MAG85</strain>
    </source>
</reference>
<feature type="region of interest" description="Disordered" evidence="1">
    <location>
        <begin position="1"/>
        <end position="44"/>
    </location>
</feature>